<keyword evidence="8 10" id="KW-0472">Membrane</keyword>
<feature type="compositionally biased region" description="Acidic residues" evidence="9">
    <location>
        <begin position="297"/>
        <end position="306"/>
    </location>
</feature>
<gene>
    <name evidence="11" type="ORF">IAB44_14400</name>
</gene>
<dbReference type="GO" id="GO:0005886">
    <property type="term" value="C:plasma membrane"/>
    <property type="evidence" value="ECO:0007669"/>
    <property type="project" value="TreeGrafter"/>
</dbReference>
<dbReference type="PANTHER" id="PTHR30578">
    <property type="entry name" value="ELECTRON TRANSPORT COMPLEX PROTEIN RNFD"/>
    <property type="match status" value="1"/>
</dbReference>
<evidence type="ECO:0000256" key="10">
    <source>
        <dbReference type="SAM" id="Phobius"/>
    </source>
</evidence>
<keyword evidence="4" id="KW-0288">FMN</keyword>
<accession>A0A9D1EVP9</accession>
<sequence length="483" mass="51557">MEEKGTSILEKPYIRNPVRTEQTMLMVLISLLPASVFGVWRFGWKALGLLLLSAGVCVLTEFLYEKFRGQPITVGDCSAAVTGLLLALSLPVSVPWWMPAVGGIFAILAAKQLFGGLGKNILNPALAARLLLQILFSGFLEDGAAAAIGEVSVLALIIGAMLLIWFDIITLRIPGAYIGCYLAVLLIFGGRGADLPYLAVNLFSGGVVLGAFFMATDYVTSPLTKSGRLLYGCVIGILTGIFRLAGSFAAGVACAVLIGNLLAPLIDRLTVPVPFGRERRLPKLGSLLKFGKGVESAPEDETEETPSGERKASEGEEETAEKTLEPPVEPGERDTQESLETPVEEPKAEEETETKPTAGEEEEAGGSQETQDGEPEEKASEESPETAAEEPRENEGKEESAEEATVKELPKQSQSDTGDKRPRRKKRKSSKRKAQSAALEQPEQERDAGKADALPGKAESGGGDRIAETEDTSAQRDPGTAGR</sequence>
<dbReference type="InterPro" id="IPR004338">
    <property type="entry name" value="NqrB/RnfD"/>
</dbReference>
<feature type="transmembrane region" description="Helical" evidence="10">
    <location>
        <begin position="23"/>
        <end position="40"/>
    </location>
</feature>
<dbReference type="Proteomes" id="UP000823935">
    <property type="component" value="Unassembled WGS sequence"/>
</dbReference>
<feature type="transmembrane region" description="Helical" evidence="10">
    <location>
        <begin position="197"/>
        <end position="217"/>
    </location>
</feature>
<dbReference type="AlphaFoldDB" id="A0A9D1EVP9"/>
<evidence type="ECO:0000256" key="4">
    <source>
        <dbReference type="ARBA" id="ARBA00022643"/>
    </source>
</evidence>
<feature type="transmembrane region" description="Helical" evidence="10">
    <location>
        <begin position="146"/>
        <end position="166"/>
    </location>
</feature>
<evidence type="ECO:0000256" key="8">
    <source>
        <dbReference type="ARBA" id="ARBA00023136"/>
    </source>
</evidence>
<evidence type="ECO:0000256" key="2">
    <source>
        <dbReference type="ARBA" id="ARBA00022553"/>
    </source>
</evidence>
<evidence type="ECO:0000256" key="6">
    <source>
        <dbReference type="ARBA" id="ARBA00022967"/>
    </source>
</evidence>
<organism evidence="11 12">
    <name type="scientific">Candidatus Limivivens intestinipullorum</name>
    <dbReference type="NCBI Taxonomy" id="2840858"/>
    <lineage>
        <taxon>Bacteria</taxon>
        <taxon>Bacillati</taxon>
        <taxon>Bacillota</taxon>
        <taxon>Clostridia</taxon>
        <taxon>Lachnospirales</taxon>
        <taxon>Lachnospiraceae</taxon>
        <taxon>Lachnospiraceae incertae sedis</taxon>
        <taxon>Candidatus Limivivens</taxon>
    </lineage>
</organism>
<feature type="transmembrane region" description="Helical" evidence="10">
    <location>
        <begin position="96"/>
        <end position="114"/>
    </location>
</feature>
<keyword evidence="3" id="KW-0285">Flavoprotein</keyword>
<feature type="region of interest" description="Disordered" evidence="9">
    <location>
        <begin position="292"/>
        <end position="483"/>
    </location>
</feature>
<feature type="compositionally biased region" description="Basic and acidic residues" evidence="9">
    <location>
        <begin position="389"/>
        <end position="410"/>
    </location>
</feature>
<dbReference type="Pfam" id="PF03116">
    <property type="entry name" value="NQR2_RnfD_RnfE"/>
    <property type="match status" value="2"/>
</dbReference>
<evidence type="ECO:0000256" key="3">
    <source>
        <dbReference type="ARBA" id="ARBA00022630"/>
    </source>
</evidence>
<evidence type="ECO:0000256" key="5">
    <source>
        <dbReference type="ARBA" id="ARBA00022692"/>
    </source>
</evidence>
<evidence type="ECO:0000313" key="12">
    <source>
        <dbReference type="Proteomes" id="UP000823935"/>
    </source>
</evidence>
<evidence type="ECO:0000256" key="7">
    <source>
        <dbReference type="ARBA" id="ARBA00022989"/>
    </source>
</evidence>
<reference evidence="11" key="2">
    <citation type="journal article" date="2021" name="PeerJ">
        <title>Extensive microbial diversity within the chicken gut microbiome revealed by metagenomics and culture.</title>
        <authorList>
            <person name="Gilroy R."/>
            <person name="Ravi A."/>
            <person name="Getino M."/>
            <person name="Pursley I."/>
            <person name="Horton D.L."/>
            <person name="Alikhan N.F."/>
            <person name="Baker D."/>
            <person name="Gharbi K."/>
            <person name="Hall N."/>
            <person name="Watson M."/>
            <person name="Adriaenssens E.M."/>
            <person name="Foster-Nyarko E."/>
            <person name="Jarju S."/>
            <person name="Secka A."/>
            <person name="Antonio M."/>
            <person name="Oren A."/>
            <person name="Chaudhuri R.R."/>
            <person name="La Ragione R."/>
            <person name="Hildebrand F."/>
            <person name="Pallen M.J."/>
        </authorList>
    </citation>
    <scope>NUCLEOTIDE SEQUENCE</scope>
    <source>
        <strain evidence="11">CHK190-19873</strain>
    </source>
</reference>
<keyword evidence="2" id="KW-0597">Phosphoprotein</keyword>
<feature type="compositionally biased region" description="Basic residues" evidence="9">
    <location>
        <begin position="421"/>
        <end position="434"/>
    </location>
</feature>
<keyword evidence="7 10" id="KW-1133">Transmembrane helix</keyword>
<feature type="transmembrane region" description="Helical" evidence="10">
    <location>
        <begin position="229"/>
        <end position="262"/>
    </location>
</feature>
<dbReference type="PANTHER" id="PTHR30578:SF0">
    <property type="entry name" value="ION-TRANSLOCATING OXIDOREDUCTASE COMPLEX SUBUNIT D"/>
    <property type="match status" value="1"/>
</dbReference>
<comment type="caution">
    <text evidence="11">The sequence shown here is derived from an EMBL/GenBank/DDBJ whole genome shotgun (WGS) entry which is preliminary data.</text>
</comment>
<feature type="compositionally biased region" description="Basic and acidic residues" evidence="9">
    <location>
        <begin position="307"/>
        <end position="336"/>
    </location>
</feature>
<evidence type="ECO:0000313" key="11">
    <source>
        <dbReference type="EMBL" id="HIS32714.1"/>
    </source>
</evidence>
<keyword evidence="6" id="KW-1278">Translocase</keyword>
<keyword evidence="5 10" id="KW-0812">Transmembrane</keyword>
<name>A0A9D1EVP9_9FIRM</name>
<dbReference type="EMBL" id="DVIQ01000098">
    <property type="protein sequence ID" value="HIS32714.1"/>
    <property type="molecule type" value="Genomic_DNA"/>
</dbReference>
<protein>
    <submittedName>
        <fullName evidence="11">RnfABCDGE type electron transport complex subunit D</fullName>
    </submittedName>
</protein>
<evidence type="ECO:0000256" key="1">
    <source>
        <dbReference type="ARBA" id="ARBA00022448"/>
    </source>
</evidence>
<feature type="transmembrane region" description="Helical" evidence="10">
    <location>
        <begin position="46"/>
        <end position="64"/>
    </location>
</feature>
<dbReference type="GO" id="GO:0055085">
    <property type="term" value="P:transmembrane transport"/>
    <property type="evidence" value="ECO:0007669"/>
    <property type="project" value="InterPro"/>
</dbReference>
<evidence type="ECO:0000256" key="9">
    <source>
        <dbReference type="SAM" id="MobiDB-lite"/>
    </source>
</evidence>
<feature type="transmembrane region" description="Helical" evidence="10">
    <location>
        <begin position="173"/>
        <end position="191"/>
    </location>
</feature>
<keyword evidence="1" id="KW-0813">Transport</keyword>
<proteinExistence type="predicted"/>
<reference evidence="11" key="1">
    <citation type="submission" date="2020-10" db="EMBL/GenBank/DDBJ databases">
        <authorList>
            <person name="Gilroy R."/>
        </authorList>
    </citation>
    <scope>NUCLEOTIDE SEQUENCE</scope>
    <source>
        <strain evidence="11">CHK190-19873</strain>
    </source>
</reference>